<dbReference type="InterPro" id="IPR002933">
    <property type="entry name" value="Peptidase_M20"/>
</dbReference>
<sequence length="377" mass="39557">MPETLTELLAALTLLDSTNPALVTGGAGESAIAQFVVHWLTAHSIAAELDEAAPGRFSVIATVKGTGGGSSLLLNAHLDTVGTEGMDHPFEPVVRDGRMYGRGTYDMKSGLAACLMALLDAKASPLRGDVILTAVADEEHASLGMQSVLKRVTADAAIVTEPTELCVSIAHKGFTWHEITTYGRAAHGSRPDLGIDAIAHMGRVLGKLEALGQELTARESHPLLGHGSLHASLITGGQELSSYPNRCTLHVERRTLPGEMPEAVTGEISALLTELSSDPNFRAEHHLTLSRPPFGIDPAAPIVQTLQASATQVLGTPPTLIGQTFWMDSAFLAAAGIPTVVFGPCGGGAHATEEWVDLTSAEQCRQVLTATLRAFCA</sequence>
<evidence type="ECO:0000313" key="13">
    <source>
        <dbReference type="EMBL" id="SMB78355.1"/>
    </source>
</evidence>
<comment type="pathway">
    <text evidence="3">Amino-acid biosynthesis; L-lysine biosynthesis via DAP pathway; LL-2,6-diaminopimelate from (S)-tetrahydrodipicolinate (succinylase route): step 3/3.</text>
</comment>
<comment type="cofactor">
    <cofactor evidence="1">
        <name>Co(2+)</name>
        <dbReference type="ChEBI" id="CHEBI:48828"/>
    </cofactor>
</comment>
<proteinExistence type="inferred from homology"/>
<dbReference type="EC" id="3.5.1.18" evidence="5"/>
<dbReference type="Pfam" id="PF01546">
    <property type="entry name" value="Peptidase_M20"/>
    <property type="match status" value="1"/>
</dbReference>
<dbReference type="NCBIfam" id="TIGR01910">
    <property type="entry name" value="DapE-ArgE"/>
    <property type="match status" value="1"/>
</dbReference>
<evidence type="ECO:0000256" key="11">
    <source>
        <dbReference type="ARBA" id="ARBA00051301"/>
    </source>
</evidence>
<dbReference type="InterPro" id="IPR001261">
    <property type="entry name" value="ArgE/DapE_CS"/>
</dbReference>
<dbReference type="Pfam" id="PF07687">
    <property type="entry name" value="M20_dimer"/>
    <property type="match status" value="1"/>
</dbReference>
<dbReference type="InterPro" id="IPR050072">
    <property type="entry name" value="Peptidase_M20A"/>
</dbReference>
<protein>
    <recommendedName>
        <fullName evidence="6">Probable succinyl-diaminopimelate desuccinylase</fullName>
        <ecNumber evidence="5">3.5.1.18</ecNumber>
    </recommendedName>
</protein>
<dbReference type="SUPFAM" id="SSF53187">
    <property type="entry name" value="Zn-dependent exopeptidases"/>
    <property type="match status" value="1"/>
</dbReference>
<keyword evidence="14" id="KW-1185">Reference proteome</keyword>
<keyword evidence="9" id="KW-0862">Zinc</keyword>
<evidence type="ECO:0000313" key="14">
    <source>
        <dbReference type="Proteomes" id="UP000192582"/>
    </source>
</evidence>
<evidence type="ECO:0000256" key="4">
    <source>
        <dbReference type="ARBA" id="ARBA00006247"/>
    </source>
</evidence>
<dbReference type="Gene3D" id="3.30.70.360">
    <property type="match status" value="1"/>
</dbReference>
<evidence type="ECO:0000259" key="12">
    <source>
        <dbReference type="Pfam" id="PF07687"/>
    </source>
</evidence>
<dbReference type="SUPFAM" id="SSF55031">
    <property type="entry name" value="Bacterial exopeptidase dimerisation domain"/>
    <property type="match status" value="1"/>
</dbReference>
<keyword evidence="8" id="KW-0378">Hydrolase</keyword>
<evidence type="ECO:0000256" key="2">
    <source>
        <dbReference type="ARBA" id="ARBA00001947"/>
    </source>
</evidence>
<dbReference type="EMBL" id="FWWU01000002">
    <property type="protein sequence ID" value="SMB78355.1"/>
    <property type="molecule type" value="Genomic_DNA"/>
</dbReference>
<dbReference type="InterPro" id="IPR036264">
    <property type="entry name" value="Bact_exopeptidase_dim_dom"/>
</dbReference>
<comment type="cofactor">
    <cofactor evidence="2">
        <name>Zn(2+)</name>
        <dbReference type="ChEBI" id="CHEBI:29105"/>
    </cofactor>
</comment>
<name>A0A1W1UB78_9DEIO</name>
<dbReference type="PROSITE" id="PS00758">
    <property type="entry name" value="ARGE_DAPE_CPG2_1"/>
    <property type="match status" value="1"/>
</dbReference>
<comment type="similarity">
    <text evidence="4">Belongs to the peptidase M20A family.</text>
</comment>
<evidence type="ECO:0000256" key="6">
    <source>
        <dbReference type="ARBA" id="ARBA00016853"/>
    </source>
</evidence>
<comment type="catalytic activity">
    <reaction evidence="11">
        <text>N-succinyl-(2S,6S)-2,6-diaminopimelate + H2O = (2S,6S)-2,6-diaminopimelate + succinate</text>
        <dbReference type="Rhea" id="RHEA:22608"/>
        <dbReference type="ChEBI" id="CHEBI:15377"/>
        <dbReference type="ChEBI" id="CHEBI:30031"/>
        <dbReference type="ChEBI" id="CHEBI:57609"/>
        <dbReference type="ChEBI" id="CHEBI:58087"/>
        <dbReference type="EC" id="3.5.1.18"/>
    </reaction>
</comment>
<dbReference type="InterPro" id="IPR010182">
    <property type="entry name" value="ArgE/DapE"/>
</dbReference>
<dbReference type="STRING" id="695939.SAMN00790413_06619"/>
<evidence type="ECO:0000256" key="1">
    <source>
        <dbReference type="ARBA" id="ARBA00001941"/>
    </source>
</evidence>
<dbReference type="Gene3D" id="3.40.630.10">
    <property type="entry name" value="Zn peptidases"/>
    <property type="match status" value="1"/>
</dbReference>
<evidence type="ECO:0000256" key="9">
    <source>
        <dbReference type="ARBA" id="ARBA00022833"/>
    </source>
</evidence>
<evidence type="ECO:0000256" key="7">
    <source>
        <dbReference type="ARBA" id="ARBA00022723"/>
    </source>
</evidence>
<evidence type="ECO:0000256" key="10">
    <source>
        <dbReference type="ARBA" id="ARBA00023285"/>
    </source>
</evidence>
<dbReference type="AlphaFoldDB" id="A0A1W1UB78"/>
<accession>A0A1W1UB78</accession>
<gene>
    <name evidence="13" type="ORF">SAMN00790413_06619</name>
</gene>
<evidence type="ECO:0000256" key="5">
    <source>
        <dbReference type="ARBA" id="ARBA00011921"/>
    </source>
</evidence>
<evidence type="ECO:0000256" key="3">
    <source>
        <dbReference type="ARBA" id="ARBA00005130"/>
    </source>
</evidence>
<dbReference type="GO" id="GO:0009014">
    <property type="term" value="F:succinyl-diaminopimelate desuccinylase activity"/>
    <property type="evidence" value="ECO:0007669"/>
    <property type="project" value="UniProtKB-EC"/>
</dbReference>
<dbReference type="GO" id="GO:0009089">
    <property type="term" value="P:lysine biosynthetic process via diaminopimelate"/>
    <property type="evidence" value="ECO:0007669"/>
    <property type="project" value="UniProtKB-UniPathway"/>
</dbReference>
<dbReference type="OrthoDB" id="9792335at2"/>
<keyword evidence="7" id="KW-0479">Metal-binding</keyword>
<dbReference type="GO" id="GO:0046872">
    <property type="term" value="F:metal ion binding"/>
    <property type="evidence" value="ECO:0007669"/>
    <property type="project" value="UniProtKB-KW"/>
</dbReference>
<dbReference type="InterPro" id="IPR011650">
    <property type="entry name" value="Peptidase_M20_dimer"/>
</dbReference>
<dbReference type="PANTHER" id="PTHR43808:SF25">
    <property type="entry name" value="PEPTIDASE M20 DIMERISATION DOMAIN-CONTAINING PROTEIN"/>
    <property type="match status" value="1"/>
</dbReference>
<reference evidence="13 14" key="1">
    <citation type="submission" date="2017-04" db="EMBL/GenBank/DDBJ databases">
        <authorList>
            <person name="Afonso C.L."/>
            <person name="Miller P.J."/>
            <person name="Scott M.A."/>
            <person name="Spackman E."/>
            <person name="Goraichik I."/>
            <person name="Dimitrov K.M."/>
            <person name="Suarez D.L."/>
            <person name="Swayne D.E."/>
        </authorList>
    </citation>
    <scope>NUCLEOTIDE SEQUENCE [LARGE SCALE GENOMIC DNA]</scope>
    <source>
        <strain evidence="13 14">KR-140</strain>
    </source>
</reference>
<feature type="domain" description="Peptidase M20 dimerisation" evidence="12">
    <location>
        <begin position="169"/>
        <end position="275"/>
    </location>
</feature>
<keyword evidence="10" id="KW-0170">Cobalt</keyword>
<dbReference type="UniPathway" id="UPA00034">
    <property type="reaction ID" value="UER00021"/>
</dbReference>
<organism evidence="13 14">
    <name type="scientific">Deinococcus hopiensis KR-140</name>
    <dbReference type="NCBI Taxonomy" id="695939"/>
    <lineage>
        <taxon>Bacteria</taxon>
        <taxon>Thermotogati</taxon>
        <taxon>Deinococcota</taxon>
        <taxon>Deinococci</taxon>
        <taxon>Deinococcales</taxon>
        <taxon>Deinococcaceae</taxon>
        <taxon>Deinococcus</taxon>
    </lineage>
</organism>
<evidence type="ECO:0000256" key="8">
    <source>
        <dbReference type="ARBA" id="ARBA00022801"/>
    </source>
</evidence>
<dbReference type="RefSeq" id="WP_084045194.1">
    <property type="nucleotide sequence ID" value="NZ_FWWU01000002.1"/>
</dbReference>
<dbReference type="Proteomes" id="UP000192582">
    <property type="component" value="Unassembled WGS sequence"/>
</dbReference>
<dbReference type="PANTHER" id="PTHR43808">
    <property type="entry name" value="ACETYLORNITHINE DEACETYLASE"/>
    <property type="match status" value="1"/>
</dbReference>